<evidence type="ECO:0000313" key="3">
    <source>
        <dbReference type="Proteomes" id="UP000242519"/>
    </source>
</evidence>
<dbReference type="AlphaFoldDB" id="A0A218YWG3"/>
<accession>A0A218YWG3</accession>
<evidence type="ECO:0000256" key="1">
    <source>
        <dbReference type="SAM" id="MobiDB-lite"/>
    </source>
</evidence>
<organism evidence="2 3">
    <name type="scientific">Diplocarpon coronariae</name>
    <dbReference type="NCBI Taxonomy" id="2795749"/>
    <lineage>
        <taxon>Eukaryota</taxon>
        <taxon>Fungi</taxon>
        <taxon>Dikarya</taxon>
        <taxon>Ascomycota</taxon>
        <taxon>Pezizomycotina</taxon>
        <taxon>Leotiomycetes</taxon>
        <taxon>Helotiales</taxon>
        <taxon>Drepanopezizaceae</taxon>
        <taxon>Diplocarpon</taxon>
    </lineage>
</organism>
<sequence length="115" mass="12669">MSLATNQPSRPVASLPPPPHLRQPPARRDQLPTPRQTAHIRTDPPSQTRDQQQHRPAITTSNQDQQTRDACQPGLARVDRQPPSFDGPPRSAAEPEPEPGPGTGTGTRNWLRIRA</sequence>
<gene>
    <name evidence="2" type="ORF">B2J93_1576</name>
</gene>
<keyword evidence="3" id="KW-1185">Reference proteome</keyword>
<reference evidence="2 3" key="1">
    <citation type="submission" date="2017-04" db="EMBL/GenBank/DDBJ databases">
        <title>Draft genome sequence of Marssonina coronaria NL1: causal agent of apple blotch.</title>
        <authorList>
            <person name="Cheng Q."/>
        </authorList>
    </citation>
    <scope>NUCLEOTIDE SEQUENCE [LARGE SCALE GENOMIC DNA]</scope>
    <source>
        <strain evidence="2 3">NL1</strain>
    </source>
</reference>
<dbReference type="InParanoid" id="A0A218YWG3"/>
<name>A0A218YWG3_9HELO</name>
<dbReference type="Proteomes" id="UP000242519">
    <property type="component" value="Unassembled WGS sequence"/>
</dbReference>
<feature type="compositionally biased region" description="Polar residues" evidence="1">
    <location>
        <begin position="58"/>
        <end position="69"/>
    </location>
</feature>
<evidence type="ECO:0000313" key="2">
    <source>
        <dbReference type="EMBL" id="OWO99987.1"/>
    </source>
</evidence>
<comment type="caution">
    <text evidence="2">The sequence shown here is derived from an EMBL/GenBank/DDBJ whole genome shotgun (WGS) entry which is preliminary data.</text>
</comment>
<protein>
    <submittedName>
        <fullName evidence="2">Uncharacterized protein</fullName>
    </submittedName>
</protein>
<feature type="region of interest" description="Disordered" evidence="1">
    <location>
        <begin position="1"/>
        <end position="115"/>
    </location>
</feature>
<dbReference type="EMBL" id="MZNU01000339">
    <property type="protein sequence ID" value="OWO99987.1"/>
    <property type="molecule type" value="Genomic_DNA"/>
</dbReference>
<proteinExistence type="predicted"/>